<dbReference type="EMBL" id="ATDP01000098">
    <property type="protein sequence ID" value="EQB13034.1"/>
    <property type="molecule type" value="Genomic_DNA"/>
</dbReference>
<dbReference type="InterPro" id="IPR052940">
    <property type="entry name" value="Carb_Esterase_6"/>
</dbReference>
<reference evidence="4 5" key="1">
    <citation type="journal article" date="2013" name="Genome Announc.">
        <title>Draft Genome Sequence of Sphingobium lactosutens Strain DS20T, Isolated from a Hexachlorocyclohexane Dumpsite.</title>
        <authorList>
            <person name="Kumar R."/>
            <person name="Dwivedi V."/>
            <person name="Negi V."/>
            <person name="Khurana J.P."/>
            <person name="Lal R."/>
        </authorList>
    </citation>
    <scope>NUCLEOTIDE SEQUENCE [LARGE SCALE GENOMIC DNA]</scope>
    <source>
        <strain evidence="4 5">DS20</strain>
    </source>
</reference>
<keyword evidence="5" id="KW-1185">Reference proteome</keyword>
<keyword evidence="1" id="KW-0378">Hydrolase</keyword>
<dbReference type="RefSeq" id="WP_021227015.1">
    <property type="nucleotide sequence ID" value="NZ_ATDP01000098.1"/>
</dbReference>
<dbReference type="eggNOG" id="COG2382">
    <property type="taxonomic scope" value="Bacteria"/>
</dbReference>
<dbReference type="Gene3D" id="3.40.50.1110">
    <property type="entry name" value="SGNH hydrolase"/>
    <property type="match status" value="1"/>
</dbReference>
<name>T0ITM1_9SPHN</name>
<dbReference type="PANTHER" id="PTHR31988">
    <property type="entry name" value="ESTERASE, PUTATIVE (DUF303)-RELATED"/>
    <property type="match status" value="1"/>
</dbReference>
<evidence type="ECO:0000256" key="2">
    <source>
        <dbReference type="SAM" id="SignalP"/>
    </source>
</evidence>
<dbReference type="Pfam" id="PF03629">
    <property type="entry name" value="SASA"/>
    <property type="match status" value="1"/>
</dbReference>
<dbReference type="Proteomes" id="UP000015531">
    <property type="component" value="Unassembled WGS sequence"/>
</dbReference>
<feature type="domain" description="Sialate O-acetylesterase" evidence="3">
    <location>
        <begin position="24"/>
        <end position="242"/>
    </location>
</feature>
<dbReference type="InterPro" id="IPR005181">
    <property type="entry name" value="SASA"/>
</dbReference>
<dbReference type="SUPFAM" id="SSF52266">
    <property type="entry name" value="SGNH hydrolase"/>
    <property type="match status" value="1"/>
</dbReference>
<organism evidence="4 5">
    <name type="scientific">Sphingobium lactosutens DS20</name>
    <dbReference type="NCBI Taxonomy" id="1331060"/>
    <lineage>
        <taxon>Bacteria</taxon>
        <taxon>Pseudomonadati</taxon>
        <taxon>Pseudomonadota</taxon>
        <taxon>Alphaproteobacteria</taxon>
        <taxon>Sphingomonadales</taxon>
        <taxon>Sphingomonadaceae</taxon>
        <taxon>Sphingobium</taxon>
    </lineage>
</organism>
<keyword evidence="2" id="KW-0732">Signal</keyword>
<gene>
    <name evidence="4" type="ORF">RLDS_17090</name>
</gene>
<dbReference type="OrthoDB" id="7869753at2"/>
<dbReference type="InterPro" id="IPR036514">
    <property type="entry name" value="SGNH_hydro_sf"/>
</dbReference>
<evidence type="ECO:0000313" key="5">
    <source>
        <dbReference type="Proteomes" id="UP000015531"/>
    </source>
</evidence>
<sequence length="254" mass="27754">MKVWIVLLLALFASPAQAEQPAKYDIVLMIGQSNMTGQGKIEPQDLEPIKGAYKLNSHFAWAPAKDPINHDGPRAIGVGPGRAFAKELLRARPSARIGLVNAAVGGTTLEQWAPGGRIYNRALLFLRKAKRSGKLVAILWHQGESDAGNARRANAYAEKWVAMMRQLRRDARAGNVPIIAGEVGTFLRKPYARTINAQINSLPNRMSNVAVVSSAGLKQKDALHFDAASERELGRRYAQAFLGLVPSWSERPGK</sequence>
<feature type="chain" id="PRO_5004564973" description="Sialate O-acetylesterase domain-containing protein" evidence="2">
    <location>
        <begin position="19"/>
        <end position="254"/>
    </location>
</feature>
<evidence type="ECO:0000259" key="3">
    <source>
        <dbReference type="Pfam" id="PF03629"/>
    </source>
</evidence>
<comment type="caution">
    <text evidence="4">The sequence shown here is derived from an EMBL/GenBank/DDBJ whole genome shotgun (WGS) entry which is preliminary data.</text>
</comment>
<protein>
    <recommendedName>
        <fullName evidence="3">Sialate O-acetylesterase domain-containing protein</fullName>
    </recommendedName>
</protein>
<proteinExistence type="predicted"/>
<accession>T0ITM1</accession>
<evidence type="ECO:0000313" key="4">
    <source>
        <dbReference type="EMBL" id="EQB13034.1"/>
    </source>
</evidence>
<dbReference type="AlphaFoldDB" id="T0ITM1"/>
<dbReference type="GO" id="GO:0016788">
    <property type="term" value="F:hydrolase activity, acting on ester bonds"/>
    <property type="evidence" value="ECO:0007669"/>
    <property type="project" value="UniProtKB-ARBA"/>
</dbReference>
<evidence type="ECO:0000256" key="1">
    <source>
        <dbReference type="ARBA" id="ARBA00022801"/>
    </source>
</evidence>
<dbReference type="PANTHER" id="PTHR31988:SF19">
    <property type="entry name" value="9-O-ACETYL-N-ACETYLNEURAMINIC ACID DEACETYLASE-RELATED"/>
    <property type="match status" value="1"/>
</dbReference>
<feature type="signal peptide" evidence="2">
    <location>
        <begin position="1"/>
        <end position="18"/>
    </location>
</feature>